<dbReference type="PANTHER" id="PTHR13056">
    <property type="entry name" value="VACUOLAR FUSION PROTEIN CCZ1 HOMOLOG-RELATED"/>
    <property type="match status" value="1"/>
</dbReference>
<keyword evidence="6" id="KW-1185">Reference proteome</keyword>
<feature type="domain" description="CCZ1/INTU/HSP4 first Longin" evidence="2">
    <location>
        <begin position="9"/>
        <end position="134"/>
    </location>
</feature>
<feature type="domain" description="CCZ1/INTU second Longin" evidence="3">
    <location>
        <begin position="207"/>
        <end position="308"/>
    </location>
</feature>
<gene>
    <name evidence="5" type="ORF">HCN44_001313</name>
</gene>
<dbReference type="Proteomes" id="UP000639338">
    <property type="component" value="Unassembled WGS sequence"/>
</dbReference>
<evidence type="ECO:0000259" key="2">
    <source>
        <dbReference type="Pfam" id="PF19031"/>
    </source>
</evidence>
<dbReference type="PANTHER" id="PTHR13056:SF0">
    <property type="entry name" value="VACUOLAR FUSION PROTEIN CCZ1 HOMOLOG-RELATED"/>
    <property type="match status" value="1"/>
</dbReference>
<proteinExistence type="inferred from homology"/>
<dbReference type="OrthoDB" id="240546at2759"/>
<sequence length="453" mass="52662">MTSKPEITLDHFYIFNGTYAKKEGDEDKKILYYYPEKTDIDSKIKNIGLSEAIIKFTESFNPGKSCEFCHTHKTRQIFYEPEPDFWIVMIVGVPFLRKLKDGVEYVEYYNEEVSNEVCQAIVKQAYMQFRLFMGSFETILDDPNCGSPTLLRHKLDYFFSDYLFNLKLNHRDILDVYQGLQYLPLDKTTFLEVQCFMNKIKATLPQVKNTIFLYDNQLVWSDLELEDTQVIYNYLTSTPITPNAHPDDDLSCNKFVKRNNNPGEQIGITPKSPKVFINHQTKKPTSLYLVVYNALNSTICLFVDSNTSIIIEYLQNLNTIPDLQFLNVINSIVLQSTKNNTRIKDSDPKYLYFNSLNLAYKSTMHLTKKLCPELPTTSEVLRVIIDINNDIKRMNEAGEIVIKTMSGYWIVGKLSNSRIFFAVIQNNNAHFIEIDDEVKNLCNEQLKSIFFQK</sequence>
<evidence type="ECO:0000313" key="6">
    <source>
        <dbReference type="Proteomes" id="UP000639338"/>
    </source>
</evidence>
<evidence type="ECO:0000256" key="1">
    <source>
        <dbReference type="ARBA" id="ARBA00005352"/>
    </source>
</evidence>
<dbReference type="InterPro" id="IPR013176">
    <property type="entry name" value="Ccz1"/>
</dbReference>
<dbReference type="InterPro" id="IPR043989">
    <property type="entry name" value="CCZ1/INTU/HSP4_longin_3"/>
</dbReference>
<evidence type="ECO:0000313" key="5">
    <source>
        <dbReference type="EMBL" id="KAF7988740.1"/>
    </source>
</evidence>
<protein>
    <recommendedName>
        <fullName evidence="7">Vacuolar fusion protein CCZ1</fullName>
    </recommendedName>
</protein>
<comment type="caution">
    <text evidence="5">The sequence shown here is derived from an EMBL/GenBank/DDBJ whole genome shotgun (WGS) entry which is preliminary data.</text>
</comment>
<feature type="domain" description="CCZ1/INTU/HPS4 third Longin" evidence="4">
    <location>
        <begin position="345"/>
        <end position="441"/>
    </location>
</feature>
<dbReference type="Pfam" id="PF19033">
    <property type="entry name" value="Intu_longin_3"/>
    <property type="match status" value="1"/>
</dbReference>
<dbReference type="Pfam" id="PF19032">
    <property type="entry name" value="Intu_longin_2"/>
    <property type="match status" value="1"/>
</dbReference>
<evidence type="ECO:0000259" key="3">
    <source>
        <dbReference type="Pfam" id="PF19032"/>
    </source>
</evidence>
<evidence type="ECO:0008006" key="7">
    <source>
        <dbReference type="Google" id="ProtNLM"/>
    </source>
</evidence>
<organism evidence="5 6">
    <name type="scientific">Aphidius gifuensis</name>
    <name type="common">Parasitoid wasp</name>
    <dbReference type="NCBI Taxonomy" id="684658"/>
    <lineage>
        <taxon>Eukaryota</taxon>
        <taxon>Metazoa</taxon>
        <taxon>Ecdysozoa</taxon>
        <taxon>Arthropoda</taxon>
        <taxon>Hexapoda</taxon>
        <taxon>Insecta</taxon>
        <taxon>Pterygota</taxon>
        <taxon>Neoptera</taxon>
        <taxon>Endopterygota</taxon>
        <taxon>Hymenoptera</taxon>
        <taxon>Apocrita</taxon>
        <taxon>Ichneumonoidea</taxon>
        <taxon>Braconidae</taxon>
        <taxon>Aphidiinae</taxon>
        <taxon>Aphidius</taxon>
    </lineage>
</organism>
<dbReference type="GO" id="GO:0035658">
    <property type="term" value="C:Mon1-Ccz1 complex"/>
    <property type="evidence" value="ECO:0007669"/>
    <property type="project" value="InterPro"/>
</dbReference>
<name>A0A834XKS4_APHGI</name>
<dbReference type="EMBL" id="JACMRX010000005">
    <property type="protein sequence ID" value="KAF7988740.1"/>
    <property type="molecule type" value="Genomic_DNA"/>
</dbReference>
<evidence type="ECO:0000259" key="4">
    <source>
        <dbReference type="Pfam" id="PF19033"/>
    </source>
</evidence>
<comment type="similarity">
    <text evidence="1">Belongs to the CCZ1 family.</text>
</comment>
<dbReference type="InterPro" id="IPR043987">
    <property type="entry name" value="CCZ1/INTU/HSP4_longin_1"/>
</dbReference>
<accession>A0A834XKS4</accession>
<reference evidence="5 6" key="1">
    <citation type="submission" date="2020-08" db="EMBL/GenBank/DDBJ databases">
        <title>Aphidius gifuensis genome sequencing and assembly.</title>
        <authorList>
            <person name="Du Z."/>
        </authorList>
    </citation>
    <scope>NUCLEOTIDE SEQUENCE [LARGE SCALE GENOMIC DNA]</scope>
    <source>
        <strain evidence="5">YNYX2018</strain>
        <tissue evidence="5">Adults</tissue>
    </source>
</reference>
<dbReference type="AlphaFoldDB" id="A0A834XKS4"/>
<dbReference type="Pfam" id="PF19031">
    <property type="entry name" value="Intu_longin_1"/>
    <property type="match status" value="1"/>
</dbReference>
<dbReference type="GO" id="GO:0016192">
    <property type="term" value="P:vesicle-mediated transport"/>
    <property type="evidence" value="ECO:0007669"/>
    <property type="project" value="InterPro"/>
</dbReference>
<dbReference type="InterPro" id="IPR043988">
    <property type="entry name" value="CCZ1/INTU_longin_2"/>
</dbReference>